<feature type="compositionally biased region" description="Basic and acidic residues" evidence="1">
    <location>
        <begin position="806"/>
        <end position="815"/>
    </location>
</feature>
<reference evidence="2 3" key="1">
    <citation type="submission" date="2019-10" db="EMBL/GenBank/DDBJ databases">
        <authorList>
            <person name="Palmer J.M."/>
        </authorList>
    </citation>
    <scope>NUCLEOTIDE SEQUENCE [LARGE SCALE GENOMIC DNA]</scope>
    <source>
        <strain evidence="2 3">TWF694</strain>
    </source>
</reference>
<accession>A0AAV9X325</accession>
<dbReference type="PANTHER" id="PTHR37535">
    <property type="entry name" value="FLUG DOMAIN PROTEIN"/>
    <property type="match status" value="1"/>
</dbReference>
<sequence>MDDDFDSDEEVRKYLEETRFERELNEPFPNAGKVSIQKIIDSAAEDRGRTLRAIQNLQLDIGSPSSAYKVKMWMSRFITFYTETLKKDPLKTPSFADIERFWIMAPSVMKPKGPSGKVSVDSVTSGVVSLLQAIIFRYPDFKTSRHASLRIRSVLNDLRKKGVLTTQPSREPQWLGLPVIVQMLATTLSKAYNKGCPSWDIVISRVTSICLVANIGGRAGEVVRSQLYKGDEYMAWKHITMVFLEGDHSVTRIGVVVKLAFQKSEKSNERASRGLSFSSIEADELAPICLPTQILIHALRSGVIQGVSTLEELENLPLRQDRRIIWKPEAMNSPVIRKISPTRTSLTNLPAGISQLASSVKACGSNAGVLASITTHDTRRGAAQDTCKKSGGLDTSEARRMLGHSTKSHHQDVTDVYAGNVSIDMSKKRLRDAGMIDEDTVDAVVTLPNSLLNVTQEGLMLQKGIFDNIPRTSPGEVNKYMDEHREELLSRYKNTKTTRSMVALKIREQKRVDLIEKAKGEGIQTPIQTPLQPPTFFKTVSKMVEDFLMKNPTWKTDLSPEERLRAAKKEIKKFSASEIRCEAPAPKAPRILKRKISDYLRDNPDFKVGRSEGYRRSLAAAEIRKSASNEATATAAAKTLTGDVALGGTNDARTPLGDISNTTAMPLAGAEPHISNQYLECYLTEDDENSEEEGNFQEGNPQEGIFQGGFFQEWVNLEDENDIQEEDTIEGDWFLENWDYSNDFMTSMTRDDNIDPALLALSNRLETLTVDEESSNIPVEASLRNADTAGTSETPANQKSTGETTSNKDDVKNLRDGGDHFYQDFPTMERRCYIKLLSEINLTTSGFAVREDGRRVPYLPKCPKCTYVHEQQYLLRRHIRKCKAGLGVYCAKGTCKKEFPKLARPADLSRFQRYHTQWECNGTEEGRSLVEFGKSDLDKMTRDTLGHFCRRHKIGGRDLYKGPVELLRGALLEWLDKNK</sequence>
<dbReference type="AlphaFoldDB" id="A0AAV9X325"/>
<feature type="compositionally biased region" description="Polar residues" evidence="1">
    <location>
        <begin position="788"/>
        <end position="805"/>
    </location>
</feature>
<gene>
    <name evidence="2" type="ORF">TWF694_002695</name>
</gene>
<dbReference type="InterPro" id="IPR021842">
    <property type="entry name" value="DUF3435"/>
</dbReference>
<dbReference type="PANTHER" id="PTHR37535:SF3">
    <property type="entry name" value="FLUG DOMAIN-CONTAINING PROTEIN"/>
    <property type="match status" value="1"/>
</dbReference>
<organism evidence="2 3">
    <name type="scientific">Orbilia ellipsospora</name>
    <dbReference type="NCBI Taxonomy" id="2528407"/>
    <lineage>
        <taxon>Eukaryota</taxon>
        <taxon>Fungi</taxon>
        <taxon>Dikarya</taxon>
        <taxon>Ascomycota</taxon>
        <taxon>Pezizomycotina</taxon>
        <taxon>Orbiliomycetes</taxon>
        <taxon>Orbiliales</taxon>
        <taxon>Orbiliaceae</taxon>
        <taxon>Orbilia</taxon>
    </lineage>
</organism>
<dbReference type="Pfam" id="PF11917">
    <property type="entry name" value="DUF3435"/>
    <property type="match status" value="1"/>
</dbReference>
<comment type="caution">
    <text evidence="2">The sequence shown here is derived from an EMBL/GenBank/DDBJ whole genome shotgun (WGS) entry which is preliminary data.</text>
</comment>
<feature type="region of interest" description="Disordered" evidence="1">
    <location>
        <begin position="772"/>
        <end position="815"/>
    </location>
</feature>
<dbReference type="Proteomes" id="UP001365542">
    <property type="component" value="Unassembled WGS sequence"/>
</dbReference>
<protein>
    <submittedName>
        <fullName evidence="2">Uncharacterized protein</fullName>
    </submittedName>
</protein>
<proteinExistence type="predicted"/>
<evidence type="ECO:0000313" key="2">
    <source>
        <dbReference type="EMBL" id="KAK6533764.1"/>
    </source>
</evidence>
<dbReference type="EMBL" id="JAVHJO010000011">
    <property type="protein sequence ID" value="KAK6533764.1"/>
    <property type="molecule type" value="Genomic_DNA"/>
</dbReference>
<evidence type="ECO:0000313" key="3">
    <source>
        <dbReference type="Proteomes" id="UP001365542"/>
    </source>
</evidence>
<keyword evidence="3" id="KW-1185">Reference proteome</keyword>
<name>A0AAV9X325_9PEZI</name>
<evidence type="ECO:0000256" key="1">
    <source>
        <dbReference type="SAM" id="MobiDB-lite"/>
    </source>
</evidence>